<proteinExistence type="predicted"/>
<reference evidence="2" key="1">
    <citation type="submission" date="2022-11" db="UniProtKB">
        <authorList>
            <consortium name="WormBaseParasite"/>
        </authorList>
    </citation>
    <scope>IDENTIFICATION</scope>
</reference>
<evidence type="ECO:0000313" key="1">
    <source>
        <dbReference type="Proteomes" id="UP000887574"/>
    </source>
</evidence>
<accession>A0A915EQI2</accession>
<dbReference type="AlphaFoldDB" id="A0A915EQI2"/>
<name>A0A915EQI2_9BILA</name>
<dbReference type="WBParaSite" id="jg8406">
    <property type="protein sequence ID" value="jg8406"/>
    <property type="gene ID" value="jg8406"/>
</dbReference>
<protein>
    <submittedName>
        <fullName evidence="2">Uncharacterized protein</fullName>
    </submittedName>
</protein>
<dbReference type="Proteomes" id="UP000887574">
    <property type="component" value="Unplaced"/>
</dbReference>
<evidence type="ECO:0000313" key="2">
    <source>
        <dbReference type="WBParaSite" id="jg8406"/>
    </source>
</evidence>
<organism evidence="1 2">
    <name type="scientific">Ditylenchus dipsaci</name>
    <dbReference type="NCBI Taxonomy" id="166011"/>
    <lineage>
        <taxon>Eukaryota</taxon>
        <taxon>Metazoa</taxon>
        <taxon>Ecdysozoa</taxon>
        <taxon>Nematoda</taxon>
        <taxon>Chromadorea</taxon>
        <taxon>Rhabditida</taxon>
        <taxon>Tylenchina</taxon>
        <taxon>Tylenchomorpha</taxon>
        <taxon>Sphaerularioidea</taxon>
        <taxon>Anguinidae</taxon>
        <taxon>Anguininae</taxon>
        <taxon>Ditylenchus</taxon>
    </lineage>
</organism>
<keyword evidence="1" id="KW-1185">Reference proteome</keyword>
<sequence length="91" mass="10391">MKSQETIRETGFIFLGYFSKNVADVSRFFYAMDSFGNQCGSNNTAIVYNYGQERIGRLPFLAVMCKTSGILFVGYEPAFKISMDMCQRMSY</sequence>